<keyword evidence="11" id="KW-1185">Reference proteome</keyword>
<sequence length="235" mass="26894">MLKQKVLIVDDEKDIRDAIEIYLRSSDIGVVKAADGLEALDILERENIQLIILDIMMPKLDGIRTCMKIRESRNIPVIMLSAKSEDTDKILGLNIGADDYMTKPFSPLELVARVKSQLRRFLLLGNADSNEQNTNKDELSIRGLTINKASNVVKVDGEEVKLTPLEFKIVLLFAENVGRVLSIKQIYENVWNEPFYKSENTVTVHIRRIREKLEINPKEPKYIKVVWGIGYKIDK</sequence>
<evidence type="ECO:0000259" key="9">
    <source>
        <dbReference type="PROSITE" id="PS51755"/>
    </source>
</evidence>
<dbReference type="CDD" id="cd00383">
    <property type="entry name" value="trans_reg_C"/>
    <property type="match status" value="1"/>
</dbReference>
<dbReference type="Pfam" id="PF00486">
    <property type="entry name" value="Trans_reg_C"/>
    <property type="match status" value="1"/>
</dbReference>
<keyword evidence="4 7" id="KW-0238">DNA-binding</keyword>
<reference evidence="10" key="1">
    <citation type="submission" date="2020-12" db="EMBL/GenBank/DDBJ databases">
        <title>Clostridium thailandense sp. nov., a novel acetogenic bacterium isolated from peat land soil in Thailand.</title>
        <authorList>
            <person name="Chaikitkaew S."/>
            <person name="Birkeland N.K."/>
        </authorList>
    </citation>
    <scope>NUCLEOTIDE SEQUENCE</scope>
    <source>
        <strain evidence="10">PL3</strain>
    </source>
</reference>
<gene>
    <name evidence="10" type="ORF">I6U48_28955</name>
</gene>
<dbReference type="FunFam" id="1.10.10.10:FF:000018">
    <property type="entry name" value="DNA-binding response regulator ResD"/>
    <property type="match status" value="1"/>
</dbReference>
<evidence type="ECO:0000313" key="10">
    <source>
        <dbReference type="EMBL" id="MBV7276902.1"/>
    </source>
</evidence>
<keyword evidence="5" id="KW-0804">Transcription</keyword>
<dbReference type="PROSITE" id="PS50110">
    <property type="entry name" value="RESPONSE_REGULATORY"/>
    <property type="match status" value="1"/>
</dbReference>
<dbReference type="Pfam" id="PF00072">
    <property type="entry name" value="Response_reg"/>
    <property type="match status" value="1"/>
</dbReference>
<dbReference type="GO" id="GO:0005829">
    <property type="term" value="C:cytosol"/>
    <property type="evidence" value="ECO:0007669"/>
    <property type="project" value="TreeGrafter"/>
</dbReference>
<proteinExistence type="predicted"/>
<keyword evidence="2" id="KW-0902">Two-component regulatory system</keyword>
<dbReference type="GO" id="GO:0032993">
    <property type="term" value="C:protein-DNA complex"/>
    <property type="evidence" value="ECO:0007669"/>
    <property type="project" value="TreeGrafter"/>
</dbReference>
<evidence type="ECO:0000256" key="2">
    <source>
        <dbReference type="ARBA" id="ARBA00023012"/>
    </source>
</evidence>
<evidence type="ECO:0000313" key="11">
    <source>
        <dbReference type="Proteomes" id="UP000694308"/>
    </source>
</evidence>
<name>A0A949TUV2_9CLOT</name>
<keyword evidence="1 6" id="KW-0597">Phosphoprotein</keyword>
<feature type="domain" description="OmpR/PhoB-type" evidence="9">
    <location>
        <begin position="136"/>
        <end position="235"/>
    </location>
</feature>
<dbReference type="EMBL" id="JAEEGC010000227">
    <property type="protein sequence ID" value="MBV7276902.1"/>
    <property type="molecule type" value="Genomic_DNA"/>
</dbReference>
<evidence type="ECO:0000256" key="1">
    <source>
        <dbReference type="ARBA" id="ARBA00022553"/>
    </source>
</evidence>
<dbReference type="InterPro" id="IPR039420">
    <property type="entry name" value="WalR-like"/>
</dbReference>
<feature type="domain" description="Response regulatory" evidence="8">
    <location>
        <begin position="5"/>
        <end position="118"/>
    </location>
</feature>
<dbReference type="SMART" id="SM00862">
    <property type="entry name" value="Trans_reg_C"/>
    <property type="match status" value="1"/>
</dbReference>
<feature type="DNA-binding region" description="OmpR/PhoB-type" evidence="7">
    <location>
        <begin position="136"/>
        <end position="235"/>
    </location>
</feature>
<organism evidence="10 11">
    <name type="scientific">Clostridium thailandense</name>
    <dbReference type="NCBI Taxonomy" id="2794346"/>
    <lineage>
        <taxon>Bacteria</taxon>
        <taxon>Bacillati</taxon>
        <taxon>Bacillota</taxon>
        <taxon>Clostridia</taxon>
        <taxon>Eubacteriales</taxon>
        <taxon>Clostridiaceae</taxon>
        <taxon>Clostridium</taxon>
    </lineage>
</organism>
<feature type="modified residue" description="4-aspartylphosphate" evidence="6">
    <location>
        <position position="54"/>
    </location>
</feature>
<dbReference type="GO" id="GO:0000976">
    <property type="term" value="F:transcription cis-regulatory region binding"/>
    <property type="evidence" value="ECO:0007669"/>
    <property type="project" value="TreeGrafter"/>
</dbReference>
<dbReference type="FunFam" id="3.40.50.2300:FF:000001">
    <property type="entry name" value="DNA-binding response regulator PhoB"/>
    <property type="match status" value="1"/>
</dbReference>
<evidence type="ECO:0000256" key="3">
    <source>
        <dbReference type="ARBA" id="ARBA00023015"/>
    </source>
</evidence>
<dbReference type="PANTHER" id="PTHR48111:SF2">
    <property type="entry name" value="RESPONSE REGULATOR SAER"/>
    <property type="match status" value="1"/>
</dbReference>
<comment type="caution">
    <text evidence="10">The sequence shown here is derived from an EMBL/GenBank/DDBJ whole genome shotgun (WGS) entry which is preliminary data.</text>
</comment>
<dbReference type="AlphaFoldDB" id="A0A949TUV2"/>
<accession>A0A949TUV2</accession>
<dbReference type="PANTHER" id="PTHR48111">
    <property type="entry name" value="REGULATOR OF RPOS"/>
    <property type="match status" value="1"/>
</dbReference>
<evidence type="ECO:0000256" key="6">
    <source>
        <dbReference type="PROSITE-ProRule" id="PRU00169"/>
    </source>
</evidence>
<dbReference type="GO" id="GO:0006355">
    <property type="term" value="P:regulation of DNA-templated transcription"/>
    <property type="evidence" value="ECO:0007669"/>
    <property type="project" value="InterPro"/>
</dbReference>
<dbReference type="InterPro" id="IPR001789">
    <property type="entry name" value="Sig_transdc_resp-reg_receiver"/>
</dbReference>
<protein>
    <submittedName>
        <fullName evidence="10">Response regulator transcription factor</fullName>
    </submittedName>
</protein>
<dbReference type="GO" id="GO:0000156">
    <property type="term" value="F:phosphorelay response regulator activity"/>
    <property type="evidence" value="ECO:0007669"/>
    <property type="project" value="TreeGrafter"/>
</dbReference>
<evidence type="ECO:0000259" key="8">
    <source>
        <dbReference type="PROSITE" id="PS50110"/>
    </source>
</evidence>
<dbReference type="PROSITE" id="PS51755">
    <property type="entry name" value="OMPR_PHOB"/>
    <property type="match status" value="1"/>
</dbReference>
<dbReference type="InterPro" id="IPR001867">
    <property type="entry name" value="OmpR/PhoB-type_DNA-bd"/>
</dbReference>
<evidence type="ECO:0000256" key="7">
    <source>
        <dbReference type="PROSITE-ProRule" id="PRU01091"/>
    </source>
</evidence>
<keyword evidence="3" id="KW-0805">Transcription regulation</keyword>
<dbReference type="Proteomes" id="UP000694308">
    <property type="component" value="Unassembled WGS sequence"/>
</dbReference>
<evidence type="ECO:0000256" key="4">
    <source>
        <dbReference type="ARBA" id="ARBA00023125"/>
    </source>
</evidence>
<dbReference type="CDD" id="cd17574">
    <property type="entry name" value="REC_OmpR"/>
    <property type="match status" value="1"/>
</dbReference>
<evidence type="ECO:0000256" key="5">
    <source>
        <dbReference type="ARBA" id="ARBA00023163"/>
    </source>
</evidence>
<dbReference type="RefSeq" id="WP_218323980.1">
    <property type="nucleotide sequence ID" value="NZ_JAEEGC010000227.1"/>
</dbReference>
<dbReference type="SMART" id="SM00448">
    <property type="entry name" value="REC"/>
    <property type="match status" value="1"/>
</dbReference>